<accession>A0ABU8TAM5</accession>
<dbReference type="Proteomes" id="UP001364211">
    <property type="component" value="Unassembled WGS sequence"/>
</dbReference>
<keyword evidence="2" id="KW-0489">Methyltransferase</keyword>
<dbReference type="Gene3D" id="3.40.50.150">
    <property type="entry name" value="Vaccinia Virus protein VP39"/>
    <property type="match status" value="1"/>
</dbReference>
<dbReference type="InterPro" id="IPR029063">
    <property type="entry name" value="SAM-dependent_MTases_sf"/>
</dbReference>
<organism evidence="2 3">
    <name type="scientific">Pseudonocardia spirodelae</name>
    <dbReference type="NCBI Taxonomy" id="3133431"/>
    <lineage>
        <taxon>Bacteria</taxon>
        <taxon>Bacillati</taxon>
        <taxon>Actinomycetota</taxon>
        <taxon>Actinomycetes</taxon>
        <taxon>Pseudonocardiales</taxon>
        <taxon>Pseudonocardiaceae</taxon>
        <taxon>Pseudonocardia</taxon>
    </lineage>
</organism>
<sequence>MSDAYLETMRRLWAAADYPALAERLAPAAVAVVDAVGAGPGDQVLDVAAGTGTAATAAHARGAAVLATDLAPRMVELGRTATRGSGICWLEADAGALPLPPASFDVVLSSFGAIFAPRPDAVVAEVRRVLAPGGRFGFTAWTPHGFMGRMTLAMRAHTGTPEGTADPLDWGEPGIVRERLAGFADVRIEHRTLPWHFDSPARMTRFFRDHSPAHAATAAGLGDRADAMFADVEALAGPSDAPVRLEAEYLVVIAII</sequence>
<dbReference type="EMBL" id="JBBJUP010000016">
    <property type="protein sequence ID" value="MEJ8280984.1"/>
    <property type="molecule type" value="Genomic_DNA"/>
</dbReference>
<dbReference type="RefSeq" id="WP_340292754.1">
    <property type="nucleotide sequence ID" value="NZ_JBBJUP010000016.1"/>
</dbReference>
<evidence type="ECO:0000313" key="3">
    <source>
        <dbReference type="Proteomes" id="UP001364211"/>
    </source>
</evidence>
<gene>
    <name evidence="2" type="ORF">WJX68_18730</name>
</gene>
<dbReference type="SUPFAM" id="SSF53335">
    <property type="entry name" value="S-adenosyl-L-methionine-dependent methyltransferases"/>
    <property type="match status" value="1"/>
</dbReference>
<dbReference type="InterPro" id="IPR013216">
    <property type="entry name" value="Methyltransf_11"/>
</dbReference>
<name>A0ABU8TAM5_9PSEU</name>
<dbReference type="PANTHER" id="PTHR43591">
    <property type="entry name" value="METHYLTRANSFERASE"/>
    <property type="match status" value="1"/>
</dbReference>
<dbReference type="GO" id="GO:0032259">
    <property type="term" value="P:methylation"/>
    <property type="evidence" value="ECO:0007669"/>
    <property type="project" value="UniProtKB-KW"/>
</dbReference>
<evidence type="ECO:0000313" key="2">
    <source>
        <dbReference type="EMBL" id="MEJ8280984.1"/>
    </source>
</evidence>
<proteinExistence type="predicted"/>
<dbReference type="GO" id="GO:0008168">
    <property type="term" value="F:methyltransferase activity"/>
    <property type="evidence" value="ECO:0007669"/>
    <property type="project" value="UniProtKB-KW"/>
</dbReference>
<reference evidence="2 3" key="1">
    <citation type="submission" date="2024-03" db="EMBL/GenBank/DDBJ databases">
        <title>Draft genome sequence of Pseudonocardia sp. DW16-2.</title>
        <authorList>
            <person name="Duangmal K."/>
        </authorList>
    </citation>
    <scope>NUCLEOTIDE SEQUENCE [LARGE SCALE GENOMIC DNA]</scope>
    <source>
        <strain evidence="2 3">DW16-2</strain>
    </source>
</reference>
<evidence type="ECO:0000259" key="1">
    <source>
        <dbReference type="Pfam" id="PF08241"/>
    </source>
</evidence>
<protein>
    <submittedName>
        <fullName evidence="2">Methyltransferase domain-containing protein</fullName>
    </submittedName>
</protein>
<keyword evidence="2" id="KW-0808">Transferase</keyword>
<dbReference type="Pfam" id="PF08241">
    <property type="entry name" value="Methyltransf_11"/>
    <property type="match status" value="1"/>
</dbReference>
<dbReference type="PANTHER" id="PTHR43591:SF24">
    <property type="entry name" value="2-METHOXY-6-POLYPRENYL-1,4-BENZOQUINOL METHYLASE, MITOCHONDRIAL"/>
    <property type="match status" value="1"/>
</dbReference>
<comment type="caution">
    <text evidence="2">The sequence shown here is derived from an EMBL/GenBank/DDBJ whole genome shotgun (WGS) entry which is preliminary data.</text>
</comment>
<dbReference type="CDD" id="cd02440">
    <property type="entry name" value="AdoMet_MTases"/>
    <property type="match status" value="1"/>
</dbReference>
<feature type="domain" description="Methyltransferase type 11" evidence="1">
    <location>
        <begin position="45"/>
        <end position="136"/>
    </location>
</feature>
<keyword evidence="3" id="KW-1185">Reference proteome</keyword>